<sequence length="423" mass="46330">MQLQPTESYSCDGNGGGGGPLFGNTSNQVECVGDIYQTARSFQNNPFRASGGSMMGVSGKAVFTASQMQELERQKMIHKYILASIPVPPQLLLPLSSLSQCNTSGLDLRFSSSGSDPEPWRCKRTDGKKWRCSRDVAPDQKYCERHAHKSKPRSRKHVEISTSTNYSHQSLILPANNTQPLQSSSSQLPTMASPTSFDQTRCIELFMRGGSSVSTCKQQQWQQIKDNNTDHSKNNNVSSVYQPQNYEDKQQGFFMSLNDPYIPDTSRLENHHNQLNSNILDSKMDRTQTTRHFIDAWDKDIGFSESLSKKFSPSSSSSLTLSMSGGENNYENGDLGIGMMINSDRDSDGILKSQWLNPVSWMNSSSSPPGGPLGEALCLGNASVTRGGTNLASPYGYSNSNTNSSGCSKSSCEDGTHALNFIG</sequence>
<dbReference type="InterPro" id="IPR031137">
    <property type="entry name" value="GRF"/>
</dbReference>
<dbReference type="PANTHER" id="PTHR31602:SF3">
    <property type="entry name" value="GROWTH-REGULATING FACTOR 8"/>
    <property type="match status" value="1"/>
</dbReference>
<feature type="domain" description="WRC" evidence="7">
    <location>
        <begin position="116"/>
        <end position="160"/>
    </location>
</feature>
<dbReference type="InterPro" id="IPR014978">
    <property type="entry name" value="Gln-Leu-Gln_QLQ"/>
</dbReference>
<evidence type="ECO:0000313" key="8">
    <source>
        <dbReference type="EMBL" id="KAK6146518.1"/>
    </source>
</evidence>
<comment type="subcellular location">
    <subcellularLocation>
        <location evidence="1 4 5">Nucleus</location>
    </subcellularLocation>
</comment>
<feature type="domain" description="QLQ" evidence="6">
    <location>
        <begin position="62"/>
        <end position="97"/>
    </location>
</feature>
<organism evidence="8 9">
    <name type="scientific">Rehmannia glutinosa</name>
    <name type="common">Chinese foxglove</name>
    <dbReference type="NCBI Taxonomy" id="99300"/>
    <lineage>
        <taxon>Eukaryota</taxon>
        <taxon>Viridiplantae</taxon>
        <taxon>Streptophyta</taxon>
        <taxon>Embryophyta</taxon>
        <taxon>Tracheophyta</taxon>
        <taxon>Spermatophyta</taxon>
        <taxon>Magnoliopsida</taxon>
        <taxon>eudicotyledons</taxon>
        <taxon>Gunneridae</taxon>
        <taxon>Pentapetalae</taxon>
        <taxon>asterids</taxon>
        <taxon>lamiids</taxon>
        <taxon>Lamiales</taxon>
        <taxon>Orobanchaceae</taxon>
        <taxon>Rehmannieae</taxon>
        <taxon>Rehmannia</taxon>
    </lineage>
</organism>
<feature type="short sequence motif" description="Bipartite nuclear localization signal" evidence="4">
    <location>
        <begin position="149"/>
        <end position="156"/>
    </location>
</feature>
<evidence type="ECO:0000259" key="6">
    <source>
        <dbReference type="PROSITE" id="PS51666"/>
    </source>
</evidence>
<comment type="domain">
    <text evidence="5">The QLQ domain and WRC domain may be involved in protein-protein interaction and DNA-binding, respectively.</text>
</comment>
<evidence type="ECO:0000256" key="1">
    <source>
        <dbReference type="ARBA" id="ARBA00004123"/>
    </source>
</evidence>
<evidence type="ECO:0000259" key="7">
    <source>
        <dbReference type="PROSITE" id="PS51667"/>
    </source>
</evidence>
<dbReference type="PANTHER" id="PTHR31602">
    <property type="entry name" value="GROWTH-REGULATING FACTOR 5"/>
    <property type="match status" value="1"/>
</dbReference>
<gene>
    <name evidence="8" type="ORF">DH2020_020387</name>
</gene>
<keyword evidence="5" id="KW-0804">Transcription</keyword>
<evidence type="ECO:0000256" key="2">
    <source>
        <dbReference type="ARBA" id="ARBA00008122"/>
    </source>
</evidence>
<comment type="caution">
    <text evidence="8">The sequence shown here is derived from an EMBL/GenBank/DDBJ whole genome shotgun (WGS) entry which is preliminary data.</text>
</comment>
<protein>
    <recommendedName>
        <fullName evidence="5">Growth-regulating factor</fullName>
    </recommendedName>
</protein>
<keyword evidence="5" id="KW-0805">Transcription regulation</keyword>
<dbReference type="PROSITE" id="PS51667">
    <property type="entry name" value="WRC"/>
    <property type="match status" value="1"/>
</dbReference>
<keyword evidence="9" id="KW-1185">Reference proteome</keyword>
<name>A0ABR0WG43_REHGL</name>
<comment type="function">
    <text evidence="5">Transcription activator.</text>
</comment>
<dbReference type="SMART" id="SM00951">
    <property type="entry name" value="QLQ"/>
    <property type="match status" value="1"/>
</dbReference>
<evidence type="ECO:0000256" key="3">
    <source>
        <dbReference type="ARBA" id="ARBA00023242"/>
    </source>
</evidence>
<dbReference type="Pfam" id="PF08880">
    <property type="entry name" value="QLQ"/>
    <property type="match status" value="1"/>
</dbReference>
<comment type="similarity">
    <text evidence="2 5">Belongs to the GRF family.</text>
</comment>
<dbReference type="Pfam" id="PF08879">
    <property type="entry name" value="WRC"/>
    <property type="match status" value="1"/>
</dbReference>
<accession>A0ABR0WG43</accession>
<dbReference type="Proteomes" id="UP001318860">
    <property type="component" value="Unassembled WGS sequence"/>
</dbReference>
<keyword evidence="5" id="KW-0010">Activator</keyword>
<evidence type="ECO:0000256" key="4">
    <source>
        <dbReference type="PROSITE-ProRule" id="PRU01002"/>
    </source>
</evidence>
<evidence type="ECO:0000256" key="5">
    <source>
        <dbReference type="RuleBase" id="RU367127"/>
    </source>
</evidence>
<feature type="short sequence motif" description="Bipartite nuclear localization signal" evidence="4">
    <location>
        <begin position="121"/>
        <end position="131"/>
    </location>
</feature>
<reference evidence="8 9" key="1">
    <citation type="journal article" date="2021" name="Comput. Struct. Biotechnol. J.">
        <title>De novo genome assembly of the potent medicinal plant Rehmannia glutinosa using nanopore technology.</title>
        <authorList>
            <person name="Ma L."/>
            <person name="Dong C."/>
            <person name="Song C."/>
            <person name="Wang X."/>
            <person name="Zheng X."/>
            <person name="Niu Y."/>
            <person name="Chen S."/>
            <person name="Feng W."/>
        </authorList>
    </citation>
    <scope>NUCLEOTIDE SEQUENCE [LARGE SCALE GENOMIC DNA]</scope>
    <source>
        <strain evidence="8">DH-2019</strain>
    </source>
</reference>
<dbReference type="EMBL" id="JABTTQ020000011">
    <property type="protein sequence ID" value="KAK6146518.1"/>
    <property type="molecule type" value="Genomic_DNA"/>
</dbReference>
<dbReference type="PROSITE" id="PS51666">
    <property type="entry name" value="QLQ"/>
    <property type="match status" value="1"/>
</dbReference>
<dbReference type="InterPro" id="IPR014977">
    <property type="entry name" value="WRC_dom"/>
</dbReference>
<proteinExistence type="inferred from homology"/>
<evidence type="ECO:0000313" key="9">
    <source>
        <dbReference type="Proteomes" id="UP001318860"/>
    </source>
</evidence>
<keyword evidence="3 4" id="KW-0539">Nucleus</keyword>